<dbReference type="InterPro" id="IPR008538">
    <property type="entry name" value="Uma2"/>
</dbReference>
<dbReference type="SUPFAM" id="SSF52980">
    <property type="entry name" value="Restriction endonuclease-like"/>
    <property type="match status" value="1"/>
</dbReference>
<dbReference type="CDD" id="cd06260">
    <property type="entry name" value="DUF820-like"/>
    <property type="match status" value="1"/>
</dbReference>
<sequence>MNWQEVCDAPHLRNLPFKIELENSGKIVMSPVKVAHSLFQGEIAGMLRSHRKDGSILSECAIETRKGVKVADVAWASGKTYKAIRGSVACRIAPELCVEVLSDSNTPAEIEEKKALYFDQGANEVWLCSQEGVIEHFDETGAIVNSSLFPGFEKKIDW</sequence>
<dbReference type="Pfam" id="PF05685">
    <property type="entry name" value="Uma2"/>
    <property type="match status" value="1"/>
</dbReference>
<dbReference type="PANTHER" id="PTHR34107">
    <property type="entry name" value="SLL0198 PROTEIN-RELATED"/>
    <property type="match status" value="1"/>
</dbReference>
<evidence type="ECO:0000313" key="3">
    <source>
        <dbReference type="EMBL" id="VFJ95418.1"/>
    </source>
</evidence>
<evidence type="ECO:0000259" key="1">
    <source>
        <dbReference type="Pfam" id="PF05685"/>
    </source>
</evidence>
<dbReference type="InterPro" id="IPR011335">
    <property type="entry name" value="Restrct_endonuc-II-like"/>
</dbReference>
<dbReference type="EMBL" id="CAADFG010000066">
    <property type="protein sequence ID" value="VFJ94093.1"/>
    <property type="molecule type" value="Genomic_DNA"/>
</dbReference>
<dbReference type="PANTHER" id="PTHR34107:SF4">
    <property type="entry name" value="SLL1222 PROTEIN"/>
    <property type="match status" value="1"/>
</dbReference>
<name>A0A450V9L9_9GAMM</name>
<protein>
    <submittedName>
        <fullName evidence="4">Endonuclease, Uma2 family (Restriction endonuclease fold)</fullName>
    </submittedName>
</protein>
<dbReference type="GO" id="GO:0004519">
    <property type="term" value="F:endonuclease activity"/>
    <property type="evidence" value="ECO:0007669"/>
    <property type="project" value="UniProtKB-KW"/>
</dbReference>
<dbReference type="Gene3D" id="3.90.1570.10">
    <property type="entry name" value="tt1808, chain A"/>
    <property type="match status" value="1"/>
</dbReference>
<keyword evidence="4" id="KW-0540">Nuclease</keyword>
<keyword evidence="4" id="KW-0378">Hydrolase</keyword>
<gene>
    <name evidence="2" type="ORF">BECKH772A_GA0070896_100663</name>
    <name evidence="3" type="ORF">BECKH772B_GA0070898_100762</name>
    <name evidence="4" type="ORF">BECKH772C_GA0070978_100683</name>
</gene>
<feature type="domain" description="Putative restriction endonuclease" evidence="1">
    <location>
        <begin position="10"/>
        <end position="138"/>
    </location>
</feature>
<dbReference type="InterPro" id="IPR012296">
    <property type="entry name" value="Nuclease_put_TT1808"/>
</dbReference>
<organism evidence="4">
    <name type="scientific">Candidatus Kentrum eta</name>
    <dbReference type="NCBI Taxonomy" id="2126337"/>
    <lineage>
        <taxon>Bacteria</taxon>
        <taxon>Pseudomonadati</taxon>
        <taxon>Pseudomonadota</taxon>
        <taxon>Gammaproteobacteria</taxon>
        <taxon>Candidatus Kentrum</taxon>
    </lineage>
</organism>
<keyword evidence="4" id="KW-0255">Endonuclease</keyword>
<dbReference type="AlphaFoldDB" id="A0A450V9L9"/>
<reference evidence="4" key="1">
    <citation type="submission" date="2019-02" db="EMBL/GenBank/DDBJ databases">
        <authorList>
            <person name="Gruber-Vodicka R. H."/>
            <person name="Seah K. B. B."/>
        </authorList>
    </citation>
    <scope>NUCLEOTIDE SEQUENCE</scope>
    <source>
        <strain evidence="4">BECK_SA2B12</strain>
        <strain evidence="2">BECK_SA2B15</strain>
        <strain evidence="3">BECK_SA2B20</strain>
    </source>
</reference>
<evidence type="ECO:0000313" key="4">
    <source>
        <dbReference type="EMBL" id="VFK01512.1"/>
    </source>
</evidence>
<dbReference type="EMBL" id="CAADFJ010000068">
    <property type="protein sequence ID" value="VFK01512.1"/>
    <property type="molecule type" value="Genomic_DNA"/>
</dbReference>
<evidence type="ECO:0000313" key="2">
    <source>
        <dbReference type="EMBL" id="VFJ94093.1"/>
    </source>
</evidence>
<dbReference type="EMBL" id="CAADFI010000076">
    <property type="protein sequence ID" value="VFJ95418.1"/>
    <property type="molecule type" value="Genomic_DNA"/>
</dbReference>
<proteinExistence type="predicted"/>
<accession>A0A450V9L9</accession>